<evidence type="ECO:0000313" key="11">
    <source>
        <dbReference type="Proteomes" id="UP001333818"/>
    </source>
</evidence>
<evidence type="ECO:0000256" key="6">
    <source>
        <dbReference type="ARBA" id="ARBA00023136"/>
    </source>
</evidence>
<dbReference type="PANTHER" id="PTHR37820">
    <property type="entry name" value="CELL DIVISION PROTEIN DIVIB"/>
    <property type="match status" value="1"/>
</dbReference>
<evidence type="ECO:0000256" key="8">
    <source>
        <dbReference type="SAM" id="Phobius"/>
    </source>
</evidence>
<evidence type="ECO:0000256" key="5">
    <source>
        <dbReference type="ARBA" id="ARBA00022989"/>
    </source>
</evidence>
<evidence type="ECO:0000313" key="10">
    <source>
        <dbReference type="EMBL" id="MEE3719509.1"/>
    </source>
</evidence>
<evidence type="ECO:0000256" key="1">
    <source>
        <dbReference type="ARBA" id="ARBA00004370"/>
    </source>
</evidence>
<protein>
    <submittedName>
        <fullName evidence="10">FtsQ-type POTRA domain-containing protein</fullName>
    </submittedName>
</protein>
<evidence type="ECO:0000256" key="7">
    <source>
        <dbReference type="ARBA" id="ARBA00023306"/>
    </source>
</evidence>
<keyword evidence="4 8" id="KW-0812">Transmembrane</keyword>
<reference evidence="10" key="1">
    <citation type="submission" date="2024-01" db="EMBL/GenBank/DDBJ databases">
        <title>Bank of Algae and Cyanobacteria of the Azores (BACA) strain genomes.</title>
        <authorList>
            <person name="Luz R."/>
            <person name="Cordeiro R."/>
            <person name="Fonseca A."/>
            <person name="Goncalves V."/>
        </authorList>
    </citation>
    <scope>NUCLEOTIDE SEQUENCE</scope>
    <source>
        <strain evidence="10">BACA0141</strain>
    </source>
</reference>
<evidence type="ECO:0000256" key="3">
    <source>
        <dbReference type="ARBA" id="ARBA00022618"/>
    </source>
</evidence>
<evidence type="ECO:0000259" key="9">
    <source>
        <dbReference type="PROSITE" id="PS51779"/>
    </source>
</evidence>
<gene>
    <name evidence="10" type="ORF">V2H45_22450</name>
</gene>
<feature type="transmembrane region" description="Helical" evidence="8">
    <location>
        <begin position="38"/>
        <end position="57"/>
    </location>
</feature>
<keyword evidence="7" id="KW-0131">Cell cycle</keyword>
<sequence>MNIKEEISIPAIARHHSDFAERRKSLRKDRRIKLIQRLWQLTFITGVTGGLLWLATLPEWQLRNANQIDIEGNHLLSKETIKRQLQISYPQSIFQVQPETIAAQLENSAPVQNVVVTRTVFPSRLTIKVQERSPVAIATRNGKTGFLDEGGKWMPLQVYPSSVTKPELTILEASDRPISQAQWSVLYRQVSQSPVKISQIDGRDESNLILTTEFAVAHLGPYQSKLFAEQLAYLDKMRNLPKKQPLKEPAYVDLRDLGNVVLNHPSQPKPKDNKSS</sequence>
<evidence type="ECO:0000256" key="4">
    <source>
        <dbReference type="ARBA" id="ARBA00022692"/>
    </source>
</evidence>
<keyword evidence="3" id="KW-0132">Cell division</keyword>
<feature type="domain" description="POTRA" evidence="9">
    <location>
        <begin position="63"/>
        <end position="132"/>
    </location>
</feature>
<dbReference type="RefSeq" id="WP_330485945.1">
    <property type="nucleotide sequence ID" value="NZ_JAZBJZ010000139.1"/>
</dbReference>
<accession>A0AAW9Q5Q8</accession>
<dbReference type="InterPro" id="IPR013685">
    <property type="entry name" value="POTRA_FtsQ_type"/>
</dbReference>
<dbReference type="GO" id="GO:0005886">
    <property type="term" value="C:plasma membrane"/>
    <property type="evidence" value="ECO:0007669"/>
    <property type="project" value="TreeGrafter"/>
</dbReference>
<dbReference type="Pfam" id="PF08478">
    <property type="entry name" value="POTRA_1"/>
    <property type="match status" value="1"/>
</dbReference>
<dbReference type="PANTHER" id="PTHR37820:SF1">
    <property type="entry name" value="CELL DIVISION PROTEIN FTSQ"/>
    <property type="match status" value="1"/>
</dbReference>
<dbReference type="EMBL" id="JAZBJZ010000139">
    <property type="protein sequence ID" value="MEE3719509.1"/>
    <property type="molecule type" value="Genomic_DNA"/>
</dbReference>
<evidence type="ECO:0000256" key="2">
    <source>
        <dbReference type="ARBA" id="ARBA00022475"/>
    </source>
</evidence>
<dbReference type="Gene3D" id="3.10.20.310">
    <property type="entry name" value="membrane protein fhac"/>
    <property type="match status" value="1"/>
</dbReference>
<keyword evidence="5 8" id="KW-1133">Transmembrane helix</keyword>
<comment type="subcellular location">
    <subcellularLocation>
        <location evidence="1">Membrane</location>
    </subcellularLocation>
</comment>
<proteinExistence type="predicted"/>
<keyword evidence="11" id="KW-1185">Reference proteome</keyword>
<comment type="caution">
    <text evidence="10">The sequence shown here is derived from an EMBL/GenBank/DDBJ whole genome shotgun (WGS) entry which is preliminary data.</text>
</comment>
<dbReference type="GO" id="GO:0051301">
    <property type="term" value="P:cell division"/>
    <property type="evidence" value="ECO:0007669"/>
    <property type="project" value="UniProtKB-KW"/>
</dbReference>
<dbReference type="AlphaFoldDB" id="A0AAW9Q5Q8"/>
<dbReference type="Proteomes" id="UP001333818">
    <property type="component" value="Unassembled WGS sequence"/>
</dbReference>
<keyword evidence="6 8" id="KW-0472">Membrane</keyword>
<organism evidence="10 11">
    <name type="scientific">Tumidithrix elongata BACA0141</name>
    <dbReference type="NCBI Taxonomy" id="2716417"/>
    <lineage>
        <taxon>Bacteria</taxon>
        <taxon>Bacillati</taxon>
        <taxon>Cyanobacteriota</taxon>
        <taxon>Cyanophyceae</taxon>
        <taxon>Pseudanabaenales</taxon>
        <taxon>Pseudanabaenaceae</taxon>
        <taxon>Tumidithrix</taxon>
        <taxon>Tumidithrix elongata</taxon>
    </lineage>
</organism>
<dbReference type="PROSITE" id="PS51779">
    <property type="entry name" value="POTRA"/>
    <property type="match status" value="1"/>
</dbReference>
<keyword evidence="2" id="KW-1003">Cell membrane</keyword>
<name>A0AAW9Q5Q8_9CYAN</name>
<dbReference type="InterPro" id="IPR034746">
    <property type="entry name" value="POTRA"/>
</dbReference>
<dbReference type="InterPro" id="IPR050487">
    <property type="entry name" value="FtsQ_DivIB"/>
</dbReference>